<name>A0A383C867_9ZZZZ</name>
<dbReference type="EMBL" id="UINC01206261">
    <property type="protein sequence ID" value="SVE27808.1"/>
    <property type="molecule type" value="Genomic_DNA"/>
</dbReference>
<gene>
    <name evidence="2" type="ORF">METZ01_LOCUS480662</name>
</gene>
<reference evidence="2" key="1">
    <citation type="submission" date="2018-05" db="EMBL/GenBank/DDBJ databases">
        <authorList>
            <person name="Lanie J.A."/>
            <person name="Ng W.-L."/>
            <person name="Kazmierczak K.M."/>
            <person name="Andrzejewski T.M."/>
            <person name="Davidsen T.M."/>
            <person name="Wayne K.J."/>
            <person name="Tettelin H."/>
            <person name="Glass J.I."/>
            <person name="Rusch D."/>
            <person name="Podicherti R."/>
            <person name="Tsui H.-C.T."/>
            <person name="Winkler M.E."/>
        </authorList>
    </citation>
    <scope>NUCLEOTIDE SEQUENCE</scope>
</reference>
<evidence type="ECO:0000313" key="2">
    <source>
        <dbReference type="EMBL" id="SVE27808.1"/>
    </source>
</evidence>
<accession>A0A383C867</accession>
<sequence length="24" mass="2590">TAWPGAYGRKPAGRRLAKRGEFGS</sequence>
<organism evidence="2">
    <name type="scientific">marine metagenome</name>
    <dbReference type="NCBI Taxonomy" id="408172"/>
    <lineage>
        <taxon>unclassified sequences</taxon>
        <taxon>metagenomes</taxon>
        <taxon>ecological metagenomes</taxon>
    </lineage>
</organism>
<evidence type="ECO:0000256" key="1">
    <source>
        <dbReference type="SAM" id="MobiDB-lite"/>
    </source>
</evidence>
<feature type="region of interest" description="Disordered" evidence="1">
    <location>
        <begin position="1"/>
        <end position="24"/>
    </location>
</feature>
<protein>
    <submittedName>
        <fullName evidence="2">Uncharacterized protein</fullName>
    </submittedName>
</protein>
<feature type="non-terminal residue" evidence="2">
    <location>
        <position position="1"/>
    </location>
</feature>
<dbReference type="AlphaFoldDB" id="A0A383C867"/>
<proteinExistence type="predicted"/>